<evidence type="ECO:0000313" key="2">
    <source>
        <dbReference type="EMBL" id="MDO3380825.1"/>
    </source>
</evidence>
<dbReference type="EMBL" id="JAULRT010000032">
    <property type="protein sequence ID" value="MDO3380825.1"/>
    <property type="molecule type" value="Genomic_DNA"/>
</dbReference>
<proteinExistence type="predicted"/>
<feature type="compositionally biased region" description="Basic and acidic residues" evidence="1">
    <location>
        <begin position="14"/>
        <end position="26"/>
    </location>
</feature>
<evidence type="ECO:0000313" key="3">
    <source>
        <dbReference type="Proteomes" id="UP001168380"/>
    </source>
</evidence>
<dbReference type="Pfam" id="PF09831">
    <property type="entry name" value="DUF2058"/>
    <property type="match status" value="1"/>
</dbReference>
<dbReference type="InterPro" id="IPR018636">
    <property type="entry name" value="DUF2058"/>
</dbReference>
<feature type="region of interest" description="Disordered" evidence="1">
    <location>
        <begin position="1"/>
        <end position="71"/>
    </location>
</feature>
<sequence length="182" mass="20397">MASLQDQLKNAGLIDDKKAKKIQKEKSKQHKQAVKTGQQITSESKAEAQAARAAKAERDRELNRQRQAEAEKKAIAAQIRQLITSHRQPKCRAGAQELEYHFTDGKTIKKLVLDADAHNRVSRGLLAIAKLDEGYELVPRVTAEKIAERDAALVVVANTPSAQEQEDDDPYKDYVIPDDLMW</sequence>
<dbReference type="Proteomes" id="UP001168380">
    <property type="component" value="Unassembled WGS sequence"/>
</dbReference>
<comment type="caution">
    <text evidence="2">The sequence shown here is derived from an EMBL/GenBank/DDBJ whole genome shotgun (WGS) entry which is preliminary data.</text>
</comment>
<protein>
    <submittedName>
        <fullName evidence="2">DUF2058 domain-containing protein</fullName>
    </submittedName>
</protein>
<name>A0ABT8T9M9_9GAMM</name>
<dbReference type="RefSeq" id="WP_302710946.1">
    <property type="nucleotide sequence ID" value="NZ_JAULRT010000032.1"/>
</dbReference>
<feature type="compositionally biased region" description="Basic and acidic residues" evidence="1">
    <location>
        <begin position="54"/>
        <end position="71"/>
    </location>
</feature>
<gene>
    <name evidence="2" type="ORF">QWI16_01485</name>
</gene>
<organism evidence="2 3">
    <name type="scientific">Gilvimarinus algae</name>
    <dbReference type="NCBI Taxonomy" id="3058037"/>
    <lineage>
        <taxon>Bacteria</taxon>
        <taxon>Pseudomonadati</taxon>
        <taxon>Pseudomonadota</taxon>
        <taxon>Gammaproteobacteria</taxon>
        <taxon>Cellvibrionales</taxon>
        <taxon>Cellvibrionaceae</taxon>
        <taxon>Gilvimarinus</taxon>
    </lineage>
</organism>
<accession>A0ABT8T9M9</accession>
<evidence type="ECO:0000256" key="1">
    <source>
        <dbReference type="SAM" id="MobiDB-lite"/>
    </source>
</evidence>
<reference evidence="2" key="1">
    <citation type="submission" date="2023-07" db="EMBL/GenBank/DDBJ databases">
        <title>Gilvimarinus algae sp. nov., isolated from the surface of Kelp.</title>
        <authorList>
            <person name="Sun Y.Y."/>
            <person name="Gong Y."/>
            <person name="Du Z.J."/>
        </authorList>
    </citation>
    <scope>NUCLEOTIDE SEQUENCE</scope>
    <source>
        <strain evidence="2">SDUM040014</strain>
    </source>
</reference>
<keyword evidence="3" id="KW-1185">Reference proteome</keyword>